<sequence>MLLDEMCAKKPGFSFVTPSWRLKHRSFLHDRDLDFMHVLCPGTELPAYEEAMRTPLDQCPHGPPPPLPPGFISRKSWGRNAAFCQFVQVLNDSNIVISHWDDLYTIDWTTLFPDI</sequence>
<name>A0ABN9Q727_9DINO</name>
<gene>
    <name evidence="1" type="ORF">PCOR1329_LOCUS8544</name>
</gene>
<dbReference type="EMBL" id="CAUYUJ010002348">
    <property type="protein sequence ID" value="CAK0800380.1"/>
    <property type="molecule type" value="Genomic_DNA"/>
</dbReference>
<accession>A0ABN9Q727</accession>
<protein>
    <submittedName>
        <fullName evidence="1">Uncharacterized protein</fullName>
    </submittedName>
</protein>
<reference evidence="1" key="1">
    <citation type="submission" date="2023-10" db="EMBL/GenBank/DDBJ databases">
        <authorList>
            <person name="Chen Y."/>
            <person name="Shah S."/>
            <person name="Dougan E. K."/>
            <person name="Thang M."/>
            <person name="Chan C."/>
        </authorList>
    </citation>
    <scope>NUCLEOTIDE SEQUENCE [LARGE SCALE GENOMIC DNA]</scope>
</reference>
<proteinExistence type="predicted"/>
<dbReference type="Proteomes" id="UP001189429">
    <property type="component" value="Unassembled WGS sequence"/>
</dbReference>
<organism evidence="1 2">
    <name type="scientific">Prorocentrum cordatum</name>
    <dbReference type="NCBI Taxonomy" id="2364126"/>
    <lineage>
        <taxon>Eukaryota</taxon>
        <taxon>Sar</taxon>
        <taxon>Alveolata</taxon>
        <taxon>Dinophyceae</taxon>
        <taxon>Prorocentrales</taxon>
        <taxon>Prorocentraceae</taxon>
        <taxon>Prorocentrum</taxon>
    </lineage>
</organism>
<evidence type="ECO:0000313" key="2">
    <source>
        <dbReference type="Proteomes" id="UP001189429"/>
    </source>
</evidence>
<comment type="caution">
    <text evidence="1">The sequence shown here is derived from an EMBL/GenBank/DDBJ whole genome shotgun (WGS) entry which is preliminary data.</text>
</comment>
<keyword evidence="2" id="KW-1185">Reference proteome</keyword>
<evidence type="ECO:0000313" key="1">
    <source>
        <dbReference type="EMBL" id="CAK0800380.1"/>
    </source>
</evidence>